<reference evidence="2 3" key="1">
    <citation type="journal article" date="2013" name="Genome Announc.">
        <title>Genome Sequence of Thalassolituus oleivorans MIL-1 (DSM 14913T).</title>
        <authorList>
            <person name="Golyshin P.N."/>
            <person name="Werner J."/>
            <person name="Chernikova T.N."/>
            <person name="Tran H."/>
            <person name="Ferrer M."/>
            <person name="Yakimov M.M."/>
            <person name="Teeling H."/>
            <person name="Golyshina O.V."/>
        </authorList>
    </citation>
    <scope>NUCLEOTIDE SEQUENCE [LARGE SCALE GENOMIC DNA]</scope>
    <source>
        <strain evidence="2 3">MIL-1</strain>
    </source>
</reference>
<dbReference type="PANTHER" id="PTHR46889:SF4">
    <property type="entry name" value="TRANSPOSASE INSO FOR INSERTION SEQUENCE ELEMENT IS911B-RELATED"/>
    <property type="match status" value="1"/>
</dbReference>
<dbReference type="HOGENOM" id="CLU_027402_4_2_6"/>
<dbReference type="GO" id="GO:0003676">
    <property type="term" value="F:nucleic acid binding"/>
    <property type="evidence" value="ECO:0007669"/>
    <property type="project" value="InterPro"/>
</dbReference>
<dbReference type="SUPFAM" id="SSF53098">
    <property type="entry name" value="Ribonuclease H-like"/>
    <property type="match status" value="1"/>
</dbReference>
<keyword evidence="3" id="KW-1185">Reference proteome</keyword>
<feature type="domain" description="Integrase catalytic" evidence="1">
    <location>
        <begin position="102"/>
        <end position="268"/>
    </location>
</feature>
<dbReference type="NCBIfam" id="NF033516">
    <property type="entry name" value="transpos_IS3"/>
    <property type="match status" value="1"/>
</dbReference>
<dbReference type="PROSITE" id="PS50994">
    <property type="entry name" value="INTEGRASE"/>
    <property type="match status" value="1"/>
</dbReference>
<dbReference type="Pfam" id="PF13333">
    <property type="entry name" value="rve_2"/>
    <property type="match status" value="1"/>
</dbReference>
<sequence>MCFLLGVSRSGYYDWRKREDSSRTSEDALLKIEIQKVYDKVEGRYGSPRVWKAVQNQGFCVSRKRIARLMQEMGLIARVTRVTYRAPGMRRFLASGENLRSDGAVPEAKNKVWVADVTYLKVKKQWHYLSAVMDLHSRRIVGWSLDTKRTTEVTKRTLATAIKKRKPEKGLMLHTDRGVEYRGAEYQKDLKRHGIFHSLSRPGKCTDNAHMESFFHTLKAELIRCTNFQSGEELKYALGRYINDFYNRTRLHSGIGYCSPIEYERIVA</sequence>
<protein>
    <submittedName>
        <fullName evidence="2">Transposase orfB</fullName>
    </submittedName>
</protein>
<dbReference type="InterPro" id="IPR036397">
    <property type="entry name" value="RNaseH_sf"/>
</dbReference>
<dbReference type="STRING" id="187493.CN03_12420"/>
<dbReference type="InterPro" id="IPR001584">
    <property type="entry name" value="Integrase_cat-core"/>
</dbReference>
<dbReference type="PATRIC" id="fig|1298593.3.peg.1120"/>
<organism evidence="2 3">
    <name type="scientific">Thalassolituus oleivorans MIL-1</name>
    <dbReference type="NCBI Taxonomy" id="1298593"/>
    <lineage>
        <taxon>Bacteria</taxon>
        <taxon>Pseudomonadati</taxon>
        <taxon>Pseudomonadota</taxon>
        <taxon>Gammaproteobacteria</taxon>
        <taxon>Oceanospirillales</taxon>
        <taxon>Oceanospirillaceae</taxon>
        <taxon>Thalassolituus</taxon>
    </lineage>
</organism>
<dbReference type="KEGG" id="tol:TOL_1165"/>
<dbReference type="Pfam" id="PF00665">
    <property type="entry name" value="rve"/>
    <property type="match status" value="1"/>
</dbReference>
<dbReference type="AlphaFoldDB" id="M5DQ29"/>
<gene>
    <name evidence="2" type="ORF">TOL_1165</name>
</gene>
<proteinExistence type="predicted"/>
<evidence type="ECO:0000259" key="1">
    <source>
        <dbReference type="PROSITE" id="PS50994"/>
    </source>
</evidence>
<dbReference type="Proteomes" id="UP000011866">
    <property type="component" value="Chromosome"/>
</dbReference>
<dbReference type="InterPro" id="IPR050900">
    <property type="entry name" value="Transposase_IS3/IS150/IS904"/>
</dbReference>
<dbReference type="EMBL" id="HF680312">
    <property type="protein sequence ID" value="CCU71593.1"/>
    <property type="molecule type" value="Genomic_DNA"/>
</dbReference>
<dbReference type="GO" id="GO:0015074">
    <property type="term" value="P:DNA integration"/>
    <property type="evidence" value="ECO:0007669"/>
    <property type="project" value="InterPro"/>
</dbReference>
<accession>M5DQ29</accession>
<dbReference type="Pfam" id="PF13276">
    <property type="entry name" value="HTH_21"/>
    <property type="match status" value="1"/>
</dbReference>
<evidence type="ECO:0000313" key="3">
    <source>
        <dbReference type="Proteomes" id="UP000011866"/>
    </source>
</evidence>
<dbReference type="Gene3D" id="3.30.420.10">
    <property type="entry name" value="Ribonuclease H-like superfamily/Ribonuclease H"/>
    <property type="match status" value="1"/>
</dbReference>
<dbReference type="InterPro" id="IPR048020">
    <property type="entry name" value="Transpos_IS3"/>
</dbReference>
<dbReference type="InterPro" id="IPR025948">
    <property type="entry name" value="HTH-like_dom"/>
</dbReference>
<dbReference type="InterPro" id="IPR012337">
    <property type="entry name" value="RNaseH-like_sf"/>
</dbReference>
<dbReference type="eggNOG" id="COG2801">
    <property type="taxonomic scope" value="Bacteria"/>
</dbReference>
<dbReference type="PANTHER" id="PTHR46889">
    <property type="entry name" value="TRANSPOSASE INSF FOR INSERTION SEQUENCE IS3B-RELATED"/>
    <property type="match status" value="1"/>
</dbReference>
<evidence type="ECO:0000313" key="2">
    <source>
        <dbReference type="EMBL" id="CCU71593.1"/>
    </source>
</evidence>
<name>M5DQ29_9GAMM</name>